<evidence type="ECO:0000313" key="3">
    <source>
        <dbReference type="Proteomes" id="UP000326198"/>
    </source>
</evidence>
<feature type="transmembrane region" description="Helical" evidence="1">
    <location>
        <begin position="41"/>
        <end position="61"/>
    </location>
</feature>
<reference evidence="2 3" key="1">
    <citation type="submission" date="2019-04" db="EMBL/GenBank/DDBJ databases">
        <title>Friends and foes A comparative genomics studyof 23 Aspergillus species from section Flavi.</title>
        <authorList>
            <consortium name="DOE Joint Genome Institute"/>
            <person name="Kjaerbolling I."/>
            <person name="Vesth T."/>
            <person name="Frisvad J.C."/>
            <person name="Nybo J.L."/>
            <person name="Theobald S."/>
            <person name="Kildgaard S."/>
            <person name="Isbrandt T."/>
            <person name="Kuo A."/>
            <person name="Sato A."/>
            <person name="Lyhne E.K."/>
            <person name="Kogle M.E."/>
            <person name="Wiebenga A."/>
            <person name="Kun R.S."/>
            <person name="Lubbers R.J."/>
            <person name="Makela M.R."/>
            <person name="Barry K."/>
            <person name="Chovatia M."/>
            <person name="Clum A."/>
            <person name="Daum C."/>
            <person name="Haridas S."/>
            <person name="He G."/>
            <person name="LaButti K."/>
            <person name="Lipzen A."/>
            <person name="Mondo S."/>
            <person name="Riley R."/>
            <person name="Salamov A."/>
            <person name="Simmons B.A."/>
            <person name="Magnuson J.K."/>
            <person name="Henrissat B."/>
            <person name="Mortensen U.H."/>
            <person name="Larsen T.O."/>
            <person name="Devries R.P."/>
            <person name="Grigoriev I.V."/>
            <person name="Machida M."/>
            <person name="Baker S.E."/>
            <person name="Andersen M.R."/>
        </authorList>
    </citation>
    <scope>NUCLEOTIDE SEQUENCE [LARGE SCALE GENOMIC DNA]</scope>
    <source>
        <strain evidence="2 3">IBT 29228</strain>
    </source>
</reference>
<name>A0A5N7BKC2_9EURO</name>
<evidence type="ECO:0000313" key="2">
    <source>
        <dbReference type="EMBL" id="KAE8382200.1"/>
    </source>
</evidence>
<dbReference type="AlphaFoldDB" id="A0A5N7BKC2"/>
<feature type="transmembrane region" description="Helical" evidence="1">
    <location>
        <begin position="7"/>
        <end position="26"/>
    </location>
</feature>
<sequence length="68" mass="8192">MLHLQKLAYADEVITFTVVFFLHVVFHCSTNSFSCFFSPSFLFSFLLSFCSFFLFYFIFFLEKKRFIP</sequence>
<organism evidence="2 3">
    <name type="scientific">Aspergillus bertholletiae</name>
    <dbReference type="NCBI Taxonomy" id="1226010"/>
    <lineage>
        <taxon>Eukaryota</taxon>
        <taxon>Fungi</taxon>
        <taxon>Dikarya</taxon>
        <taxon>Ascomycota</taxon>
        <taxon>Pezizomycotina</taxon>
        <taxon>Eurotiomycetes</taxon>
        <taxon>Eurotiomycetidae</taxon>
        <taxon>Eurotiales</taxon>
        <taxon>Aspergillaceae</taxon>
        <taxon>Aspergillus</taxon>
        <taxon>Aspergillus subgen. Circumdati</taxon>
    </lineage>
</organism>
<keyword evidence="1" id="KW-1133">Transmembrane helix</keyword>
<keyword evidence="1" id="KW-0812">Transmembrane</keyword>
<accession>A0A5N7BKC2</accession>
<dbReference type="EMBL" id="ML736164">
    <property type="protein sequence ID" value="KAE8382200.1"/>
    <property type="molecule type" value="Genomic_DNA"/>
</dbReference>
<gene>
    <name evidence="2" type="ORF">BDV26DRAFT_254064</name>
</gene>
<keyword evidence="1" id="KW-0472">Membrane</keyword>
<proteinExistence type="predicted"/>
<evidence type="ECO:0000256" key="1">
    <source>
        <dbReference type="SAM" id="Phobius"/>
    </source>
</evidence>
<dbReference type="Proteomes" id="UP000326198">
    <property type="component" value="Unassembled WGS sequence"/>
</dbReference>
<keyword evidence="3" id="KW-1185">Reference proteome</keyword>
<protein>
    <submittedName>
        <fullName evidence="2">Uncharacterized protein</fullName>
    </submittedName>
</protein>